<dbReference type="RefSeq" id="WP_107014013.1">
    <property type="nucleotide sequence ID" value="NZ_CP028136.1"/>
</dbReference>
<protein>
    <submittedName>
        <fullName evidence="2">Uncharacterized protein</fullName>
    </submittedName>
</protein>
<dbReference type="AlphaFoldDB" id="A0A2R3ZAG0"/>
<reference evidence="3" key="1">
    <citation type="submission" date="2018-03" db="EMBL/GenBank/DDBJ databases">
        <title>Gramella fulva sp. nov., isolated from a dry surface of tidal flat.</title>
        <authorList>
            <person name="Hwang S.H."/>
            <person name="Hwang W.M."/>
            <person name="Kang K."/>
            <person name="Ahn T.-Y."/>
        </authorList>
    </citation>
    <scope>NUCLEOTIDE SEQUENCE [LARGE SCALE GENOMIC DNA]</scope>
    <source>
        <strain evidence="3">SH35</strain>
    </source>
</reference>
<name>A0A2R3ZAG0_9FLAO</name>
<dbReference type="KEGG" id="grs:C7S20_19425"/>
<proteinExistence type="predicted"/>
<gene>
    <name evidence="2" type="ORF">C7S20_19425</name>
</gene>
<accession>A0A2R3ZAG0</accession>
<evidence type="ECO:0000256" key="1">
    <source>
        <dbReference type="SAM" id="MobiDB-lite"/>
    </source>
</evidence>
<dbReference type="EMBL" id="CP028136">
    <property type="protein sequence ID" value="AVR47247.1"/>
    <property type="molecule type" value="Genomic_DNA"/>
</dbReference>
<evidence type="ECO:0000313" key="3">
    <source>
        <dbReference type="Proteomes" id="UP000241507"/>
    </source>
</evidence>
<evidence type="ECO:0000313" key="2">
    <source>
        <dbReference type="EMBL" id="AVR47247.1"/>
    </source>
</evidence>
<dbReference type="Proteomes" id="UP000241507">
    <property type="component" value="Chromosome"/>
</dbReference>
<sequence>MFDDHAKIDEPTEEVRKKEVEKKQKLLGSKKVHKGHTLYEINLKEHTIVEATFEKEVADYEKEAKPVKKQLGIVQFKDGHRKVMIDNFDRISKKVIKKPNCIYISALNKKNLKKKLIQRGVIKIVKK</sequence>
<feature type="region of interest" description="Disordered" evidence="1">
    <location>
        <begin position="1"/>
        <end position="20"/>
    </location>
</feature>
<keyword evidence="3" id="KW-1185">Reference proteome</keyword>
<organism evidence="2 3">
    <name type="scientific">Christiangramia fulva</name>
    <dbReference type="NCBI Taxonomy" id="2126553"/>
    <lineage>
        <taxon>Bacteria</taxon>
        <taxon>Pseudomonadati</taxon>
        <taxon>Bacteroidota</taxon>
        <taxon>Flavobacteriia</taxon>
        <taxon>Flavobacteriales</taxon>
        <taxon>Flavobacteriaceae</taxon>
        <taxon>Christiangramia</taxon>
    </lineage>
</organism>